<dbReference type="CDD" id="cd01650">
    <property type="entry name" value="RT_nLTR_like"/>
    <property type="match status" value="1"/>
</dbReference>
<dbReference type="InterPro" id="IPR043502">
    <property type="entry name" value="DNA/RNA_pol_sf"/>
</dbReference>
<dbReference type="InterPro" id="IPR002156">
    <property type="entry name" value="RNaseH_domain"/>
</dbReference>
<dbReference type="InterPro" id="IPR052560">
    <property type="entry name" value="RdDP_mobile_element"/>
</dbReference>
<dbReference type="PROSITE" id="PS50878">
    <property type="entry name" value="RT_POL"/>
    <property type="match status" value="1"/>
</dbReference>
<evidence type="ECO:0000259" key="1">
    <source>
        <dbReference type="PROSITE" id="PS50878"/>
    </source>
</evidence>
<organism evidence="3 4">
    <name type="scientific">Gymnodraco acuticeps</name>
    <name type="common">Antarctic dragonfish</name>
    <dbReference type="NCBI Taxonomy" id="8218"/>
    <lineage>
        <taxon>Eukaryota</taxon>
        <taxon>Metazoa</taxon>
        <taxon>Chordata</taxon>
        <taxon>Craniata</taxon>
        <taxon>Vertebrata</taxon>
        <taxon>Euteleostomi</taxon>
        <taxon>Actinopterygii</taxon>
        <taxon>Neopterygii</taxon>
        <taxon>Teleostei</taxon>
        <taxon>Neoteleostei</taxon>
        <taxon>Acanthomorphata</taxon>
        <taxon>Eupercaria</taxon>
        <taxon>Perciformes</taxon>
        <taxon>Notothenioidei</taxon>
        <taxon>Bathydraconidae</taxon>
        <taxon>Gymnodraco</taxon>
    </lineage>
</organism>
<dbReference type="RefSeq" id="XP_034057039.1">
    <property type="nucleotide sequence ID" value="XM_034201148.1"/>
</dbReference>
<keyword evidence="3" id="KW-1185">Reference proteome</keyword>
<evidence type="ECO:0000313" key="4">
    <source>
        <dbReference type="RefSeq" id="XP_034057039.1"/>
    </source>
</evidence>
<dbReference type="GO" id="GO:0006259">
    <property type="term" value="P:DNA metabolic process"/>
    <property type="evidence" value="ECO:0007669"/>
    <property type="project" value="UniProtKB-ARBA"/>
</dbReference>
<dbReference type="GO" id="GO:0004523">
    <property type="term" value="F:RNA-DNA hybrid ribonuclease activity"/>
    <property type="evidence" value="ECO:0007669"/>
    <property type="project" value="InterPro"/>
</dbReference>
<dbReference type="OrthoDB" id="8963480at2759"/>
<dbReference type="GeneID" id="117536339"/>
<proteinExistence type="predicted"/>
<dbReference type="InterPro" id="IPR012337">
    <property type="entry name" value="RNaseH-like_sf"/>
</dbReference>
<dbReference type="PROSITE" id="PS50879">
    <property type="entry name" value="RNASE_H_1"/>
    <property type="match status" value="1"/>
</dbReference>
<dbReference type="AlphaFoldDB" id="A0A6P8T0U0"/>
<dbReference type="PANTHER" id="PTHR36688:SF2">
    <property type="entry name" value="ENDONUCLEASE_EXONUCLEASE_PHOSPHATASE DOMAIN-CONTAINING PROTEIN"/>
    <property type="match status" value="1"/>
</dbReference>
<gene>
    <name evidence="4" type="primary">LOC117536339</name>
</gene>
<evidence type="ECO:0000259" key="2">
    <source>
        <dbReference type="PROSITE" id="PS50879"/>
    </source>
</evidence>
<dbReference type="Pfam" id="PF00075">
    <property type="entry name" value="RNase_H"/>
    <property type="match status" value="1"/>
</dbReference>
<dbReference type="SUPFAM" id="SSF56672">
    <property type="entry name" value="DNA/RNA polymerases"/>
    <property type="match status" value="1"/>
</dbReference>
<sequence>MRWTFSKANWEMFAKLCDKEFDQIDMAGSIDEINEQFTSNIIKSANQTIGNKTGNLSKCVKMVPWWNKECNDAIRNKIRLFGKLRKTHSLHNLLEYKKAQAQVRNIVKRAKRECWRGFCSSIGRTTPLDKVWGMVKKMRGIRQQSNLPVLENGGEIATGAMEKAEILAKNFVKVHSSENLTEEGKIRRQEVLDEHPNVYEDRHSLQSVVNIPFSIQEVRRALSKCKMTAPGKDNVCYIMLTKLSDFALEKLLEMYNKILEKRKLPIIWKESVIIPIRKPGKDPTSPGSYRPIALTSHLCKVMERMITERLTYYIEKNELMTPYQSGFRRGRSTLDPLLCLESEVRKAQANKECVVAVFFDVEKAYDMMWKEGLLIKLDIMGLGGNVYNWIMDFLFGRAIRVRVGNSYSRRHDVENGTPQGCVISPLLFSIMINDIYTQIGSDIGKSLFADDGAIWKRGRNVKYIVAKIQEAITEIESWSLTWGFRLSVEKTETLFFTRKRISEEVRLKLYGQDLKKVKTFKFLGIWLDERVTWSTHIDQVVDKCKRVLNVMRCLAGTKWGADKAALRNVYTALIRSAIEYGLIVYGSAAYSSLQKLDRVQAQALRICCGAVRSTPVSALQVEVGEIPISLRRKQLIVHYWANLQGHKDTHPTKQTVQTSWESNKIKKESFCVCVSEICKEFKVKEWSISPTVVLSAVPPWLLPQPIVDLSLLKRLHSMKNKINVQAYVNTVLHEQYGQFIQIFTDGSKNPENGLTSCAFYVPELKVKVGKRTSDHIAVYTVEMMAISLALQWVEETQPMRVVICSDSSAALESINNFSSECRQDILHEILHIMFRLVHLGIVVQFVWVPAHVGIRGNEVVDQLAKCGLKANQIDIMVPISRSEVKSTKGSRNRKHLGE</sequence>
<dbReference type="CDD" id="cd09276">
    <property type="entry name" value="Rnase_HI_RT_non_LTR"/>
    <property type="match status" value="1"/>
</dbReference>
<reference evidence="4" key="1">
    <citation type="submission" date="2025-08" db="UniProtKB">
        <authorList>
            <consortium name="RefSeq"/>
        </authorList>
    </citation>
    <scope>IDENTIFICATION</scope>
</reference>
<feature type="domain" description="RNase H type-1" evidence="2">
    <location>
        <begin position="736"/>
        <end position="869"/>
    </location>
</feature>
<dbReference type="SUPFAM" id="SSF53098">
    <property type="entry name" value="Ribonuclease H-like"/>
    <property type="match status" value="1"/>
</dbReference>
<feature type="domain" description="Reverse transcriptase" evidence="1">
    <location>
        <begin position="257"/>
        <end position="527"/>
    </location>
</feature>
<dbReference type="KEGG" id="gacu:117536339"/>
<evidence type="ECO:0000313" key="3">
    <source>
        <dbReference type="Proteomes" id="UP000515161"/>
    </source>
</evidence>
<dbReference type="InParanoid" id="A0A6P8T0U0"/>
<dbReference type="Pfam" id="PF00078">
    <property type="entry name" value="RVT_1"/>
    <property type="match status" value="1"/>
</dbReference>
<dbReference type="Proteomes" id="UP000515161">
    <property type="component" value="Unplaced"/>
</dbReference>
<name>A0A6P8T0U0_GYMAC</name>
<accession>A0A6P8T0U0</accession>
<protein>
    <submittedName>
        <fullName evidence="4">Uncharacterized protein LOC117536339</fullName>
    </submittedName>
</protein>
<dbReference type="InterPro" id="IPR036397">
    <property type="entry name" value="RNaseH_sf"/>
</dbReference>
<dbReference type="Gene3D" id="3.30.420.10">
    <property type="entry name" value="Ribonuclease H-like superfamily/Ribonuclease H"/>
    <property type="match status" value="1"/>
</dbReference>
<dbReference type="PANTHER" id="PTHR36688">
    <property type="entry name" value="ENDO/EXONUCLEASE/PHOSPHATASE DOMAIN-CONTAINING PROTEIN"/>
    <property type="match status" value="1"/>
</dbReference>
<dbReference type="GO" id="GO:0003676">
    <property type="term" value="F:nucleic acid binding"/>
    <property type="evidence" value="ECO:0007669"/>
    <property type="project" value="InterPro"/>
</dbReference>
<dbReference type="InterPro" id="IPR000477">
    <property type="entry name" value="RT_dom"/>
</dbReference>